<evidence type="ECO:0000259" key="3">
    <source>
        <dbReference type="PROSITE" id="PS50995"/>
    </source>
</evidence>
<dbReference type="InterPro" id="IPR000835">
    <property type="entry name" value="HTH_MarR-typ"/>
</dbReference>
<evidence type="ECO:0008006" key="7">
    <source>
        <dbReference type="Google" id="ProtNLM"/>
    </source>
</evidence>
<dbReference type="RefSeq" id="WP_086353058.1">
    <property type="nucleotide sequence ID" value="NZ_CP147248.1"/>
</dbReference>
<organism evidence="5 6">
    <name type="scientific">Candidatus Enterococcus lemimoniae</name>
    <dbReference type="NCBI Taxonomy" id="1834167"/>
    <lineage>
        <taxon>Bacteria</taxon>
        <taxon>Bacillati</taxon>
        <taxon>Bacillota</taxon>
        <taxon>Bacilli</taxon>
        <taxon>Lactobacillales</taxon>
        <taxon>Enterococcaceae</taxon>
        <taxon>Enterococcus</taxon>
    </lineage>
</organism>
<sequence>MDIKEFIGNFRGFNRYYSNLLSKFDKNLYDKLLNLVESRVVTEIFNNVTITAREISDNLNINKSQLSRIIAQLEKKGIIERKSIAGDKRSYTIFLTAEGKKIHQEQVENIRKGLYEELSGYNKKELFLLNLAMNIFRNTYERNHKIMIYEGKTKDLGFISDLHCRIYTEMKYKDSFQKYVFLSIANSIDSIKQSNIWIAEVDGIRVGTIAIVETNKGWWQVRWFAVDSKYQGLGIGKKLVEKVMKYIEKRNISKIFLWTVKDLSAARSLYGKNGFLLKESVTNEEWKDTIVVEEKWVLDRTK</sequence>
<dbReference type="InterPro" id="IPR016181">
    <property type="entry name" value="Acyl_CoA_acyltransferase"/>
</dbReference>
<dbReference type="PROSITE" id="PS51186">
    <property type="entry name" value="GNAT"/>
    <property type="match status" value="1"/>
</dbReference>
<dbReference type="SMART" id="SM00347">
    <property type="entry name" value="HTH_MARR"/>
    <property type="match status" value="1"/>
</dbReference>
<dbReference type="InterPro" id="IPR036390">
    <property type="entry name" value="WH_DNA-bd_sf"/>
</dbReference>
<dbReference type="Pfam" id="PF01047">
    <property type="entry name" value="MarR"/>
    <property type="match status" value="1"/>
</dbReference>
<dbReference type="InterPro" id="IPR036388">
    <property type="entry name" value="WH-like_DNA-bd_sf"/>
</dbReference>
<dbReference type="PANTHER" id="PTHR13947">
    <property type="entry name" value="GNAT FAMILY N-ACETYLTRANSFERASE"/>
    <property type="match status" value="1"/>
</dbReference>
<evidence type="ECO:0000259" key="4">
    <source>
        <dbReference type="PROSITE" id="PS51186"/>
    </source>
</evidence>
<dbReference type="Proteomes" id="UP000195080">
    <property type="component" value="Chromosome"/>
</dbReference>
<dbReference type="InterPro" id="IPR050769">
    <property type="entry name" value="NAT_camello-type"/>
</dbReference>
<dbReference type="EMBL" id="CP147248">
    <property type="protein sequence ID" value="WYJ86116.1"/>
    <property type="molecule type" value="Genomic_DNA"/>
</dbReference>
<evidence type="ECO:0000313" key="5">
    <source>
        <dbReference type="EMBL" id="WYJ86116.1"/>
    </source>
</evidence>
<feature type="domain" description="HTH marR-type" evidence="3">
    <location>
        <begin position="1"/>
        <end position="145"/>
    </location>
</feature>
<keyword evidence="1" id="KW-0808">Transferase</keyword>
<keyword evidence="6" id="KW-1185">Reference proteome</keyword>
<dbReference type="InterPro" id="IPR011991">
    <property type="entry name" value="ArsR-like_HTH"/>
</dbReference>
<reference evidence="6" key="1">
    <citation type="submission" date="2017-05" db="EMBL/GenBank/DDBJ databases">
        <title>The Genome Sequence of EEnterococcus faecalis 9F2_4866.</title>
        <authorList>
            <consortium name="The Broad Institute Genomics Platform"/>
            <consortium name="The Broad Institute Genomic Center for Infectious Diseases"/>
            <person name="Earl A."/>
            <person name="Manson A."/>
            <person name="Schwartman J."/>
            <person name="Gilmore M."/>
            <person name="Abouelleil A."/>
            <person name="Cao P."/>
            <person name="Chapman S."/>
            <person name="Cusick C."/>
            <person name="Shea T."/>
            <person name="Young S."/>
            <person name="Neafsey D."/>
            <person name="Nusbaum C."/>
            <person name="Birren B."/>
        </authorList>
    </citation>
    <scope>NUCLEOTIDE SEQUENCE [LARGE SCALE GENOMIC DNA]</scope>
    <source>
        <strain evidence="6">12C11_DIV0727</strain>
    </source>
</reference>
<reference evidence="5 6" key="2">
    <citation type="submission" date="2024-03" db="EMBL/GenBank/DDBJ databases">
        <title>The Genome Sequence of Enterococcus sp. DIV0727d.</title>
        <authorList>
            <consortium name="The Broad Institute Genomics Platform"/>
            <consortium name="The Broad Institute Microbial Omics Core"/>
            <consortium name="The Broad Institute Genomic Center for Infectious Diseases"/>
            <person name="Earl A."/>
            <person name="Manson A."/>
            <person name="Gilmore M."/>
            <person name="Schwartman J."/>
            <person name="Shea T."/>
            <person name="Abouelleil A."/>
            <person name="Cao P."/>
            <person name="Chapman S."/>
            <person name="Cusick C."/>
            <person name="Young S."/>
            <person name="Neafsey D."/>
            <person name="Nusbaum C."/>
            <person name="Birren B."/>
        </authorList>
    </citation>
    <scope>NUCLEOTIDE SEQUENCE [LARGE SCALE GENOMIC DNA]</scope>
    <source>
        <strain evidence="5 6">12C11_DIV0727</strain>
    </source>
</reference>
<dbReference type="Gene3D" id="3.40.630.30">
    <property type="match status" value="1"/>
</dbReference>
<dbReference type="PROSITE" id="PS50995">
    <property type="entry name" value="HTH_MARR_2"/>
    <property type="match status" value="1"/>
</dbReference>
<gene>
    <name evidence="5" type="ORF">A5866_001194</name>
</gene>
<evidence type="ECO:0000256" key="1">
    <source>
        <dbReference type="ARBA" id="ARBA00022679"/>
    </source>
</evidence>
<dbReference type="InterPro" id="IPR000182">
    <property type="entry name" value="GNAT_dom"/>
</dbReference>
<dbReference type="CDD" id="cd00090">
    <property type="entry name" value="HTH_ARSR"/>
    <property type="match status" value="1"/>
</dbReference>
<dbReference type="Pfam" id="PF00583">
    <property type="entry name" value="Acetyltransf_1"/>
    <property type="match status" value="1"/>
</dbReference>
<dbReference type="PRINTS" id="PR00598">
    <property type="entry name" value="HTHMARR"/>
</dbReference>
<proteinExistence type="predicted"/>
<name>A0ABZ2T408_9ENTE</name>
<dbReference type="CDD" id="cd04301">
    <property type="entry name" value="NAT_SF"/>
    <property type="match status" value="1"/>
</dbReference>
<dbReference type="PANTHER" id="PTHR13947:SF37">
    <property type="entry name" value="LD18367P"/>
    <property type="match status" value="1"/>
</dbReference>
<dbReference type="SUPFAM" id="SSF55729">
    <property type="entry name" value="Acyl-CoA N-acyltransferases (Nat)"/>
    <property type="match status" value="1"/>
</dbReference>
<evidence type="ECO:0000313" key="6">
    <source>
        <dbReference type="Proteomes" id="UP000195080"/>
    </source>
</evidence>
<evidence type="ECO:0000256" key="2">
    <source>
        <dbReference type="ARBA" id="ARBA00023125"/>
    </source>
</evidence>
<feature type="domain" description="N-acetyltransferase" evidence="4">
    <location>
        <begin position="146"/>
        <end position="299"/>
    </location>
</feature>
<dbReference type="SUPFAM" id="SSF46785">
    <property type="entry name" value="Winged helix' DNA-binding domain"/>
    <property type="match status" value="1"/>
</dbReference>
<protein>
    <recommendedName>
        <fullName evidence="7">GNAT family N-acetyltransferase</fullName>
    </recommendedName>
</protein>
<dbReference type="Gene3D" id="1.10.10.10">
    <property type="entry name" value="Winged helix-like DNA-binding domain superfamily/Winged helix DNA-binding domain"/>
    <property type="match status" value="1"/>
</dbReference>
<keyword evidence="2" id="KW-0238">DNA-binding</keyword>
<accession>A0ABZ2T408</accession>